<reference evidence="1" key="1">
    <citation type="submission" date="2022-12" db="EMBL/GenBank/DDBJ databases">
        <title>Paracoccus sp. EF6 isolated from a lake water.</title>
        <authorList>
            <person name="Liu H."/>
        </authorList>
    </citation>
    <scope>NUCLEOTIDE SEQUENCE</scope>
    <source>
        <strain evidence="1">EF6</strain>
    </source>
</reference>
<evidence type="ECO:0008006" key="3">
    <source>
        <dbReference type="Google" id="ProtNLM"/>
    </source>
</evidence>
<accession>A0ABT4J0N6</accession>
<dbReference type="PANTHER" id="PTHR35560:SF3">
    <property type="entry name" value="PEPTIDASE S9 PROLYL OLIGOPEPTIDASE CATALYTIC DOMAIN-CONTAINING PROTEIN"/>
    <property type="match status" value="1"/>
</dbReference>
<gene>
    <name evidence="1" type="ORF">OU682_03480</name>
</gene>
<dbReference type="SUPFAM" id="SSF53474">
    <property type="entry name" value="alpha/beta-Hydrolases"/>
    <property type="match status" value="1"/>
</dbReference>
<protein>
    <recommendedName>
        <fullName evidence="3">Alpha/beta hydrolase</fullName>
    </recommendedName>
</protein>
<comment type="caution">
    <text evidence="1">The sequence shown here is derived from an EMBL/GenBank/DDBJ whole genome shotgun (WGS) entry which is preliminary data.</text>
</comment>
<dbReference type="RefSeq" id="WP_268940684.1">
    <property type="nucleotide sequence ID" value="NZ_JAPTYD010000003.1"/>
</dbReference>
<evidence type="ECO:0000313" key="1">
    <source>
        <dbReference type="EMBL" id="MCZ0960679.1"/>
    </source>
</evidence>
<proteinExistence type="predicted"/>
<dbReference type="PANTHER" id="PTHR35560">
    <property type="entry name" value="BLL0132 PROTEIN"/>
    <property type="match status" value="1"/>
</dbReference>
<dbReference type="EMBL" id="JAPTYD010000003">
    <property type="protein sequence ID" value="MCZ0960679.1"/>
    <property type="molecule type" value="Genomic_DNA"/>
</dbReference>
<name>A0ABT4J0N6_9RHOB</name>
<dbReference type="Proteomes" id="UP001149822">
    <property type="component" value="Unassembled WGS sequence"/>
</dbReference>
<keyword evidence="2" id="KW-1185">Reference proteome</keyword>
<dbReference type="Gene3D" id="3.40.50.1820">
    <property type="entry name" value="alpha/beta hydrolase"/>
    <property type="match status" value="1"/>
</dbReference>
<dbReference type="InterPro" id="IPR029058">
    <property type="entry name" value="AB_hydrolase_fold"/>
</dbReference>
<evidence type="ECO:0000313" key="2">
    <source>
        <dbReference type="Proteomes" id="UP001149822"/>
    </source>
</evidence>
<organism evidence="1 2">
    <name type="scientific">Paracoccus benzoatiresistens</name>
    <dbReference type="NCBI Taxonomy" id="2997341"/>
    <lineage>
        <taxon>Bacteria</taxon>
        <taxon>Pseudomonadati</taxon>
        <taxon>Pseudomonadota</taxon>
        <taxon>Alphaproteobacteria</taxon>
        <taxon>Rhodobacterales</taxon>
        <taxon>Paracoccaceae</taxon>
        <taxon>Paracoccus</taxon>
    </lineage>
</organism>
<sequence length="283" mass="31397">MGALSFLMSAGLLGGGTSAQSADPQEPRREIADINGQSIEVFVYRPPSCVSPSFLFVFHGNGRAARSYAGSAREIADRACLTVFAPLFDEERFPNREYHRGGVVDDGELKPRDEWTTGMVSDLIRWAEDFEGRPGQDIYLFGHSAGGQFLSRVAAYDLPEGVDRVVIANPSTYVLPSMEEKVPYGFSGLPPKAATELTREYLAAPVTIFLGEEDTGDKDLARNDQAERQGENRLDRGERTFELARQVAEQNGWDFNWRLVYAEDVGHSGRGMLQSDYMIEALR</sequence>